<proteinExistence type="predicted"/>
<dbReference type="STRING" id="83401.SAMN05421742_10417"/>
<dbReference type="InterPro" id="IPR029058">
    <property type="entry name" value="AB_hydrolase_fold"/>
</dbReference>
<feature type="region of interest" description="Disordered" evidence="1">
    <location>
        <begin position="1"/>
        <end position="20"/>
    </location>
</feature>
<dbReference type="Gene3D" id="3.40.50.1820">
    <property type="entry name" value="alpha/beta hydrolase"/>
    <property type="match status" value="1"/>
</dbReference>
<evidence type="ECO:0000259" key="2">
    <source>
        <dbReference type="Pfam" id="PF12697"/>
    </source>
</evidence>
<dbReference type="AlphaFoldDB" id="A0A1G7Z6G4"/>
<dbReference type="Pfam" id="PF12697">
    <property type="entry name" value="Abhydrolase_6"/>
    <property type="match status" value="1"/>
</dbReference>
<gene>
    <name evidence="3" type="ORF">SAMN05421742_10417</name>
</gene>
<dbReference type="PANTHER" id="PTHR43194:SF2">
    <property type="entry name" value="PEROXISOMAL MEMBRANE PROTEIN LPX1"/>
    <property type="match status" value="1"/>
</dbReference>
<dbReference type="SUPFAM" id="SSF53474">
    <property type="entry name" value="alpha/beta-Hydrolases"/>
    <property type="match status" value="1"/>
</dbReference>
<name>A0A1G7Z6G4_9PROT</name>
<dbReference type="InterPro" id="IPR000073">
    <property type="entry name" value="AB_hydrolase_1"/>
</dbReference>
<keyword evidence="3" id="KW-0378">Hydrolase</keyword>
<evidence type="ECO:0000313" key="4">
    <source>
        <dbReference type="Proteomes" id="UP000217076"/>
    </source>
</evidence>
<keyword evidence="4" id="KW-1185">Reference proteome</keyword>
<sequence length="282" mass="29832">MSQSGPSPSVRLEVLKADPPPGVERRPNPLLFVHGAFAGAWCYRPYFLPWFAARGWAARAFSLRGHGNSSGAESLASASVEDYLADLAVMVERVSEDCGAPPVLVGHSMGGFLVQHHLTRPATQGTGAGMILLAAVPPSGLWGPSLHMMMSDPWLLANLGMVQLAGPGAAVASVVARALFPPGTDPRVSDPWLALLGAESRRAPLEMLAWPAPDPTPVANLPRLSLGGGADSFVSSRMVAATGLYYNCAHHVFPDMGHGLMFTPGWQAVATTMADWLRDHDL</sequence>
<dbReference type="PANTHER" id="PTHR43194">
    <property type="entry name" value="HYDROLASE ALPHA/BETA FOLD FAMILY"/>
    <property type="match status" value="1"/>
</dbReference>
<dbReference type="Proteomes" id="UP000217076">
    <property type="component" value="Unassembled WGS sequence"/>
</dbReference>
<dbReference type="EMBL" id="FNCV01000004">
    <property type="protein sequence ID" value="SDH04274.1"/>
    <property type="molecule type" value="Genomic_DNA"/>
</dbReference>
<dbReference type="InterPro" id="IPR050228">
    <property type="entry name" value="Carboxylesterase_BioH"/>
</dbReference>
<protein>
    <submittedName>
        <fullName evidence="3">Lysophospholipase, alpha-beta hydrolase superfamily</fullName>
    </submittedName>
</protein>
<evidence type="ECO:0000256" key="1">
    <source>
        <dbReference type="SAM" id="MobiDB-lite"/>
    </source>
</evidence>
<accession>A0A1G7Z6G4</accession>
<feature type="domain" description="AB hydrolase-1" evidence="2">
    <location>
        <begin position="30"/>
        <end position="264"/>
    </location>
</feature>
<dbReference type="GO" id="GO:0016787">
    <property type="term" value="F:hydrolase activity"/>
    <property type="evidence" value="ECO:0007669"/>
    <property type="project" value="UniProtKB-KW"/>
</dbReference>
<reference evidence="4" key="1">
    <citation type="submission" date="2016-10" db="EMBL/GenBank/DDBJ databases">
        <authorList>
            <person name="Varghese N."/>
            <person name="Submissions S."/>
        </authorList>
    </citation>
    <scope>NUCLEOTIDE SEQUENCE [LARGE SCALE GENOMIC DNA]</scope>
    <source>
        <strain evidence="4">930I</strain>
    </source>
</reference>
<dbReference type="RefSeq" id="WP_176787697.1">
    <property type="nucleotide sequence ID" value="NZ_FNCV01000004.1"/>
</dbReference>
<evidence type="ECO:0000313" key="3">
    <source>
        <dbReference type="EMBL" id="SDH04274.1"/>
    </source>
</evidence>
<organism evidence="3 4">
    <name type="scientific">Roseospirillum parvum</name>
    <dbReference type="NCBI Taxonomy" id="83401"/>
    <lineage>
        <taxon>Bacteria</taxon>
        <taxon>Pseudomonadati</taxon>
        <taxon>Pseudomonadota</taxon>
        <taxon>Alphaproteobacteria</taxon>
        <taxon>Rhodospirillales</taxon>
        <taxon>Rhodospirillaceae</taxon>
        <taxon>Roseospirillum</taxon>
    </lineage>
</organism>